<reference evidence="2 3" key="1">
    <citation type="submission" date="2020-08" db="EMBL/GenBank/DDBJ databases">
        <title>Description of novel Flavobacterium F-408 isolate.</title>
        <authorList>
            <person name="Saticioglu I.B."/>
            <person name="Duman M."/>
            <person name="Altun S."/>
        </authorList>
    </citation>
    <scope>NUCLEOTIDE SEQUENCE [LARGE SCALE GENOMIC DNA]</scope>
    <source>
        <strain evidence="2 3">F-408</strain>
    </source>
</reference>
<gene>
    <name evidence="2" type="ORF">H8R27_07440</name>
</gene>
<sequence>MDDIEIIEDLKKQLEEKKVGLIKHKNTFLKLFIVVSLSNFIVPFIPAARIVRLVEERGYWGTVIFGAPILFIVFIIVFYLQKIKIQDEIENIQKIINRKINQ</sequence>
<keyword evidence="1" id="KW-0812">Transmembrane</keyword>
<evidence type="ECO:0008006" key="4">
    <source>
        <dbReference type="Google" id="ProtNLM"/>
    </source>
</evidence>
<dbReference type="RefSeq" id="WP_166127720.1">
    <property type="nucleotide sequence ID" value="NZ_JAANOQ010000004.1"/>
</dbReference>
<keyword evidence="1" id="KW-0472">Membrane</keyword>
<feature type="transmembrane region" description="Helical" evidence="1">
    <location>
        <begin position="59"/>
        <end position="80"/>
    </location>
</feature>
<keyword evidence="1" id="KW-1133">Transmembrane helix</keyword>
<comment type="caution">
    <text evidence="2">The sequence shown here is derived from an EMBL/GenBank/DDBJ whole genome shotgun (WGS) entry which is preliminary data.</text>
</comment>
<keyword evidence="3" id="KW-1185">Reference proteome</keyword>
<evidence type="ECO:0000313" key="2">
    <source>
        <dbReference type="EMBL" id="MBC5834716.1"/>
    </source>
</evidence>
<proteinExistence type="predicted"/>
<protein>
    <recommendedName>
        <fullName evidence="4">DUF485 domain-containing protein</fullName>
    </recommendedName>
</protein>
<accession>A0ABR7IY66</accession>
<feature type="transmembrane region" description="Helical" evidence="1">
    <location>
        <begin position="27"/>
        <end position="47"/>
    </location>
</feature>
<dbReference type="EMBL" id="JACRUN010000003">
    <property type="protein sequence ID" value="MBC5834716.1"/>
    <property type="molecule type" value="Genomic_DNA"/>
</dbReference>
<dbReference type="Proteomes" id="UP000605990">
    <property type="component" value="Unassembled WGS sequence"/>
</dbReference>
<evidence type="ECO:0000313" key="3">
    <source>
        <dbReference type="Proteomes" id="UP000605990"/>
    </source>
</evidence>
<organism evidence="2 3">
    <name type="scientific">Flavobacterium bernardetii</name>
    <dbReference type="NCBI Taxonomy" id="2813823"/>
    <lineage>
        <taxon>Bacteria</taxon>
        <taxon>Pseudomonadati</taxon>
        <taxon>Bacteroidota</taxon>
        <taxon>Flavobacteriia</taxon>
        <taxon>Flavobacteriales</taxon>
        <taxon>Flavobacteriaceae</taxon>
        <taxon>Flavobacterium</taxon>
    </lineage>
</organism>
<evidence type="ECO:0000256" key="1">
    <source>
        <dbReference type="SAM" id="Phobius"/>
    </source>
</evidence>
<name>A0ABR7IY66_9FLAO</name>